<dbReference type="Proteomes" id="UP000504629">
    <property type="component" value="Unplaced"/>
</dbReference>
<dbReference type="OrthoDB" id="8190314at2759"/>
<sequence length="123" mass="13558">MKKYNIVGNKKKVTMETNSTLLKVVGNNCIVYVRTNYGDIEVVGNDCRVEVTENHGVINLVGGNGFVNISKRWKGDNVQLLGPNCSLTVAGKLKSAPSYEAQLSPFSKDLDDVIESIFTFVMR</sequence>
<dbReference type="AlphaFoldDB" id="A0A6J2K8V9"/>
<reference evidence="2" key="1">
    <citation type="submission" date="2025-08" db="UniProtKB">
        <authorList>
            <consortium name="RefSeq"/>
        </authorList>
    </citation>
    <scope>IDENTIFICATION</scope>
    <source>
        <tissue evidence="2">Silk gland</tissue>
    </source>
</reference>
<protein>
    <submittedName>
        <fullName evidence="2">Uncharacterized protein LOC114249131</fullName>
    </submittedName>
</protein>
<gene>
    <name evidence="2" type="primary">LOC114249131</name>
</gene>
<keyword evidence="1" id="KW-1185">Reference proteome</keyword>
<dbReference type="GeneID" id="114249131"/>
<proteinExistence type="predicted"/>
<accession>A0A6J2K8V9</accession>
<dbReference type="RefSeq" id="XP_028038405.1">
    <property type="nucleotide sequence ID" value="XM_028182604.1"/>
</dbReference>
<evidence type="ECO:0000313" key="2">
    <source>
        <dbReference type="RefSeq" id="XP_028038405.1"/>
    </source>
</evidence>
<evidence type="ECO:0000313" key="1">
    <source>
        <dbReference type="Proteomes" id="UP000504629"/>
    </source>
</evidence>
<name>A0A6J2K8V9_BOMMA</name>
<dbReference type="KEGG" id="bman:114249131"/>
<organism evidence="1 2">
    <name type="scientific">Bombyx mandarina</name>
    <name type="common">Wild silk moth</name>
    <name type="synonym">Wild silkworm</name>
    <dbReference type="NCBI Taxonomy" id="7092"/>
    <lineage>
        <taxon>Eukaryota</taxon>
        <taxon>Metazoa</taxon>
        <taxon>Ecdysozoa</taxon>
        <taxon>Arthropoda</taxon>
        <taxon>Hexapoda</taxon>
        <taxon>Insecta</taxon>
        <taxon>Pterygota</taxon>
        <taxon>Neoptera</taxon>
        <taxon>Endopterygota</taxon>
        <taxon>Lepidoptera</taxon>
        <taxon>Glossata</taxon>
        <taxon>Ditrysia</taxon>
        <taxon>Bombycoidea</taxon>
        <taxon>Bombycidae</taxon>
        <taxon>Bombycinae</taxon>
        <taxon>Bombyx</taxon>
    </lineage>
</organism>